<name>A0ABQ4PSC5_9PROT</name>
<dbReference type="EMBL" id="BPFZ01000001">
    <property type="protein sequence ID" value="GIU65911.1"/>
    <property type="molecule type" value="Genomic_DNA"/>
</dbReference>
<organism evidence="2 3">
    <name type="scientific">Candidatus Phycosocius spiralis</name>
    <dbReference type="NCBI Taxonomy" id="2815099"/>
    <lineage>
        <taxon>Bacteria</taxon>
        <taxon>Pseudomonadati</taxon>
        <taxon>Pseudomonadota</taxon>
        <taxon>Alphaproteobacteria</taxon>
        <taxon>Caulobacterales</taxon>
        <taxon>Caulobacterales incertae sedis</taxon>
        <taxon>Candidatus Phycosocius</taxon>
    </lineage>
</organism>
<evidence type="ECO:0000313" key="3">
    <source>
        <dbReference type="Proteomes" id="UP001161064"/>
    </source>
</evidence>
<comment type="caution">
    <text evidence="2">The sequence shown here is derived from an EMBL/GenBank/DDBJ whole genome shotgun (WGS) entry which is preliminary data.</text>
</comment>
<evidence type="ECO:0000259" key="1">
    <source>
        <dbReference type="Pfam" id="PF13524"/>
    </source>
</evidence>
<protein>
    <recommendedName>
        <fullName evidence="1">Spore protein YkvP/CgeB glycosyl transferase-like domain-containing protein</fullName>
    </recommendedName>
</protein>
<gene>
    <name evidence="2" type="ORF">PsB1_0065</name>
</gene>
<dbReference type="InterPro" id="IPR055259">
    <property type="entry name" value="YkvP/CgeB_Glyco_trans-like"/>
</dbReference>
<dbReference type="Pfam" id="PF13524">
    <property type="entry name" value="Glyco_trans_1_2"/>
    <property type="match status" value="1"/>
</dbReference>
<sequence length="379" mass="42685">MFFGDYLSSPRRQRMLEALGKRFRVHMVTDLFGEEMIRTIKQSRVVINLHYYENALLEMPRLQECLSLGVRVVSESAHDQAEYPELGNGVTFFETGSIEAMLAAVERGLTAEDDAPALACAASQKRFAFMFDRFLIAKGFLPVAHVAELTLTLPTGANTFGLSMPETIARRRLFETICPEGCALFDGIVRHPGWIGCGLSFAALARHALQNDHKSITVMEDDVVLPPDYAALRKSIDAFLQSKNDAWDVFSGVIADLHTDTVVSAVETFDGRTFVTVNKMTSTVYNIYNERTLHLLCEWNPDNQDAVTNTIDRYLESRRDLRVIVMLPYFVGHREEVTSTLWGIGNERYSIMIAASEALLRRKTDDWLAERACSVTPLR</sequence>
<evidence type="ECO:0000313" key="2">
    <source>
        <dbReference type="EMBL" id="GIU65911.1"/>
    </source>
</evidence>
<reference evidence="2" key="1">
    <citation type="submission" date="2021-05" db="EMBL/GenBank/DDBJ databases">
        <authorList>
            <person name="Tanabe Y."/>
        </authorList>
    </citation>
    <scope>NUCLEOTIDE SEQUENCE</scope>
    <source>
        <strain evidence="2">BOTRYCO-1</strain>
    </source>
</reference>
<proteinExistence type="predicted"/>
<reference evidence="2" key="2">
    <citation type="journal article" date="2023" name="ISME Commun">
        <title>Characterization of a bloom-associated alphaproteobacterial lineage, 'Candidatus Phycosocius': insights into freshwater algal-bacterial interactions.</title>
        <authorList>
            <person name="Tanabe Y."/>
            <person name="Yamaguchi H."/>
            <person name="Yoshida M."/>
            <person name="Kai A."/>
            <person name="Okazaki Y."/>
        </authorList>
    </citation>
    <scope>NUCLEOTIDE SEQUENCE</scope>
    <source>
        <strain evidence="2">BOTRYCO-1</strain>
    </source>
</reference>
<feature type="domain" description="Spore protein YkvP/CgeB glycosyl transferase-like" evidence="1">
    <location>
        <begin position="13"/>
        <end position="124"/>
    </location>
</feature>
<dbReference type="Proteomes" id="UP001161064">
    <property type="component" value="Unassembled WGS sequence"/>
</dbReference>
<accession>A0ABQ4PSC5</accession>
<keyword evidence="3" id="KW-1185">Reference proteome</keyword>